<dbReference type="InterPro" id="IPR011760">
    <property type="entry name" value="PsdUridine_synth_TruD_insert"/>
</dbReference>
<accession>A0ABU3R2Y9</accession>
<keyword evidence="3 4" id="KW-0413">Isomerase</keyword>
<evidence type="ECO:0000256" key="3">
    <source>
        <dbReference type="ARBA" id="ARBA00023235"/>
    </source>
</evidence>
<dbReference type="InterPro" id="IPR050170">
    <property type="entry name" value="TruD_pseudoU_synthase"/>
</dbReference>
<dbReference type="Proteomes" id="UP001257914">
    <property type="component" value="Unassembled WGS sequence"/>
</dbReference>
<evidence type="ECO:0000256" key="2">
    <source>
        <dbReference type="ARBA" id="ARBA00022694"/>
    </source>
</evidence>
<dbReference type="PANTHER" id="PTHR47811">
    <property type="entry name" value="TRNA PSEUDOURIDINE SYNTHASE D"/>
    <property type="match status" value="1"/>
</dbReference>
<dbReference type="EC" id="5.4.99.27" evidence="4"/>
<dbReference type="Gene3D" id="3.30.2340.10">
    <property type="entry name" value="TruD, insertion domain"/>
    <property type="match status" value="1"/>
</dbReference>
<dbReference type="PROSITE" id="PS50984">
    <property type="entry name" value="TRUD"/>
    <property type="match status" value="1"/>
</dbReference>
<evidence type="ECO:0000256" key="1">
    <source>
        <dbReference type="ARBA" id="ARBA00007953"/>
    </source>
</evidence>
<gene>
    <name evidence="4" type="primary">truD</name>
    <name evidence="6" type="ORF">RT723_13745</name>
</gene>
<organism evidence="6 7">
    <name type="scientific">Psychrosphaera aquimarina</name>
    <dbReference type="NCBI Taxonomy" id="2044854"/>
    <lineage>
        <taxon>Bacteria</taxon>
        <taxon>Pseudomonadati</taxon>
        <taxon>Pseudomonadota</taxon>
        <taxon>Gammaproteobacteria</taxon>
        <taxon>Alteromonadales</taxon>
        <taxon>Pseudoalteromonadaceae</taxon>
        <taxon>Psychrosphaera</taxon>
    </lineage>
</organism>
<name>A0ABU3R2Y9_9GAMM</name>
<dbReference type="InterPro" id="IPR042214">
    <property type="entry name" value="TruD_catalytic"/>
</dbReference>
<reference evidence="6 7" key="1">
    <citation type="submission" date="2023-10" db="EMBL/GenBank/DDBJ databases">
        <title>Psychrosphaera aquimaarina strain SW33 isolated from seawater.</title>
        <authorList>
            <person name="Bayburt H."/>
            <person name="Kim J.M."/>
            <person name="Choi B.J."/>
            <person name="Jeon C.O."/>
        </authorList>
    </citation>
    <scope>NUCLEOTIDE SEQUENCE [LARGE SCALE GENOMIC DNA]</scope>
    <source>
        <strain evidence="6 7">KCTC 52743</strain>
    </source>
</reference>
<evidence type="ECO:0000256" key="4">
    <source>
        <dbReference type="HAMAP-Rule" id="MF_01082"/>
    </source>
</evidence>
<dbReference type="Pfam" id="PF01142">
    <property type="entry name" value="TruD"/>
    <property type="match status" value="2"/>
</dbReference>
<dbReference type="InterPro" id="IPR001656">
    <property type="entry name" value="PsdUridine_synth_TruD"/>
</dbReference>
<comment type="similarity">
    <text evidence="1 4">Belongs to the pseudouridine synthase TruD family.</text>
</comment>
<keyword evidence="2 4" id="KW-0819">tRNA processing</keyword>
<feature type="active site" description="Nucleophile" evidence="4">
    <location>
        <position position="104"/>
    </location>
</feature>
<evidence type="ECO:0000259" key="5">
    <source>
        <dbReference type="PROSITE" id="PS50984"/>
    </source>
</evidence>
<feature type="domain" description="TRUD" evidence="5">
    <location>
        <begin position="179"/>
        <end position="324"/>
    </location>
</feature>
<sequence length="365" mass="41836">MTETTTNKAQTTAEEPNTPAEFFKDWSFEHWAYLHGKPKASAKFKTYPEDFVVTENLGFDLTGEGENVFLLIEKTQLNTQQVCEYLAKFFGRRLRDIGYAGLKDKQSISRQWFSVQMNVKQDVDLSTLGTENIKLIEHSRHIKKLKVGALKSNHFDILLRDITDVIDTIGQLEKIIKQGVPNYFGLQRFGFKGNNLNWADRMSNGEDIKNKKIKGFALSASRSYIFNQVVNERLKQNIFTTPINGDVFILNGSNSFFSQDVDDEIKQRLLENDIHISAPLFGKGEFETKGQILELETKIANEHANWQQMLIEQGLKQERRSILLNPENLTWQVKGNDLLISFDLATGCFATSVLRECVDFIQEYS</sequence>
<proteinExistence type="inferred from homology"/>
<evidence type="ECO:0000313" key="6">
    <source>
        <dbReference type="EMBL" id="MDU0114040.1"/>
    </source>
</evidence>
<dbReference type="Gene3D" id="3.30.2350.20">
    <property type="entry name" value="TruD, catalytic domain"/>
    <property type="match status" value="1"/>
</dbReference>
<comment type="function">
    <text evidence="4">Responsible for synthesis of pseudouridine from uracil-13 in transfer RNAs.</text>
</comment>
<dbReference type="HAMAP" id="MF_01082">
    <property type="entry name" value="TruD"/>
    <property type="match status" value="1"/>
</dbReference>
<dbReference type="RefSeq" id="WP_315947635.1">
    <property type="nucleotide sequence ID" value="NZ_JAWCUA010000010.1"/>
</dbReference>
<dbReference type="EMBL" id="JAWCUA010000010">
    <property type="protein sequence ID" value="MDU0114040.1"/>
    <property type="molecule type" value="Genomic_DNA"/>
</dbReference>
<dbReference type="PANTHER" id="PTHR47811:SF1">
    <property type="entry name" value="TRNA PSEUDOURIDINE SYNTHASE D"/>
    <property type="match status" value="1"/>
</dbReference>
<keyword evidence="7" id="KW-1185">Reference proteome</keyword>
<comment type="caution">
    <text evidence="6">The sequence shown here is derived from an EMBL/GenBank/DDBJ whole genome shotgun (WGS) entry which is preliminary data.</text>
</comment>
<dbReference type="InterPro" id="IPR020103">
    <property type="entry name" value="PsdUridine_synth_cat_dom_sf"/>
</dbReference>
<dbReference type="InterPro" id="IPR043165">
    <property type="entry name" value="TruD_insert_sf"/>
</dbReference>
<comment type="catalytic activity">
    <reaction evidence="4">
        <text>uridine(13) in tRNA = pseudouridine(13) in tRNA</text>
        <dbReference type="Rhea" id="RHEA:42540"/>
        <dbReference type="Rhea" id="RHEA-COMP:10105"/>
        <dbReference type="Rhea" id="RHEA-COMP:10106"/>
        <dbReference type="ChEBI" id="CHEBI:65314"/>
        <dbReference type="ChEBI" id="CHEBI:65315"/>
        <dbReference type="EC" id="5.4.99.27"/>
    </reaction>
</comment>
<evidence type="ECO:0000313" key="7">
    <source>
        <dbReference type="Proteomes" id="UP001257914"/>
    </source>
</evidence>
<dbReference type="SUPFAM" id="SSF55120">
    <property type="entry name" value="Pseudouridine synthase"/>
    <property type="match status" value="1"/>
</dbReference>
<protein>
    <recommendedName>
        <fullName evidence="4">tRNA pseudouridine synthase D</fullName>
        <ecNumber evidence="4">5.4.99.27</ecNumber>
    </recommendedName>
    <alternativeName>
        <fullName evidence="4">tRNA pseudouridine(13) synthase</fullName>
    </alternativeName>
    <alternativeName>
        <fullName evidence="4">tRNA pseudouridylate synthase D</fullName>
    </alternativeName>
    <alternativeName>
        <fullName evidence="4">tRNA-uridine isomerase D</fullName>
    </alternativeName>
</protein>